<dbReference type="Proteomes" id="UP001215598">
    <property type="component" value="Unassembled WGS sequence"/>
</dbReference>
<accession>A0AAD7H7H9</accession>
<dbReference type="EMBL" id="JARKIB010000334">
    <property type="protein sequence ID" value="KAJ7713878.1"/>
    <property type="molecule type" value="Genomic_DNA"/>
</dbReference>
<reference evidence="1" key="1">
    <citation type="submission" date="2023-03" db="EMBL/GenBank/DDBJ databases">
        <title>Massive genome expansion in bonnet fungi (Mycena s.s.) driven by repeated elements and novel gene families across ecological guilds.</title>
        <authorList>
            <consortium name="Lawrence Berkeley National Laboratory"/>
            <person name="Harder C.B."/>
            <person name="Miyauchi S."/>
            <person name="Viragh M."/>
            <person name="Kuo A."/>
            <person name="Thoen E."/>
            <person name="Andreopoulos B."/>
            <person name="Lu D."/>
            <person name="Skrede I."/>
            <person name="Drula E."/>
            <person name="Henrissat B."/>
            <person name="Morin E."/>
            <person name="Kohler A."/>
            <person name="Barry K."/>
            <person name="LaButti K."/>
            <person name="Morin E."/>
            <person name="Salamov A."/>
            <person name="Lipzen A."/>
            <person name="Mereny Z."/>
            <person name="Hegedus B."/>
            <person name="Baldrian P."/>
            <person name="Stursova M."/>
            <person name="Weitz H."/>
            <person name="Taylor A."/>
            <person name="Grigoriev I.V."/>
            <person name="Nagy L.G."/>
            <person name="Martin F."/>
            <person name="Kauserud H."/>
        </authorList>
    </citation>
    <scope>NUCLEOTIDE SEQUENCE</scope>
    <source>
        <strain evidence="1">CBHHK182m</strain>
    </source>
</reference>
<comment type="caution">
    <text evidence="1">The sequence shown here is derived from an EMBL/GenBank/DDBJ whole genome shotgun (WGS) entry which is preliminary data.</text>
</comment>
<protein>
    <submittedName>
        <fullName evidence="1">Uncharacterized protein</fullName>
    </submittedName>
</protein>
<sequence>MSGKLVVGGKTTLTGWELTKDEFDLTPDKSSIRLDINSFPFSKYSVDPKLIARFPQDFEDTLSEQNIVEVRSEPVPPDKSFNFDSVLSSKDFVDSKLISTFPQGFEDKISGQNIVETCAEQYSVDTKLIPLLPQDFKDELSRQNIIETLAEPDFEDEIKVPPSVEVRFASLIAFGLWAGFLLKPSFSAQHGTNLFYHSTSHIPLILPPQLLYLLSYSQISSTSQQLRHHIFYAQAIRMYISNIISFTLRTANAKSSTVSGISDYAGD</sequence>
<name>A0AAD7H7H9_9AGAR</name>
<proteinExistence type="predicted"/>
<evidence type="ECO:0000313" key="1">
    <source>
        <dbReference type="EMBL" id="KAJ7713878.1"/>
    </source>
</evidence>
<evidence type="ECO:0000313" key="2">
    <source>
        <dbReference type="Proteomes" id="UP001215598"/>
    </source>
</evidence>
<gene>
    <name evidence="1" type="ORF">B0H16DRAFT_1478356</name>
</gene>
<dbReference type="AlphaFoldDB" id="A0AAD7H7H9"/>
<organism evidence="1 2">
    <name type="scientific">Mycena metata</name>
    <dbReference type="NCBI Taxonomy" id="1033252"/>
    <lineage>
        <taxon>Eukaryota</taxon>
        <taxon>Fungi</taxon>
        <taxon>Dikarya</taxon>
        <taxon>Basidiomycota</taxon>
        <taxon>Agaricomycotina</taxon>
        <taxon>Agaricomycetes</taxon>
        <taxon>Agaricomycetidae</taxon>
        <taxon>Agaricales</taxon>
        <taxon>Marasmiineae</taxon>
        <taxon>Mycenaceae</taxon>
        <taxon>Mycena</taxon>
    </lineage>
</organism>
<keyword evidence="2" id="KW-1185">Reference proteome</keyword>